<dbReference type="InterPro" id="IPR015655">
    <property type="entry name" value="PP2C"/>
</dbReference>
<proteinExistence type="predicted"/>
<evidence type="ECO:0000313" key="3">
    <source>
        <dbReference type="RefSeq" id="XP_025065449.1"/>
    </source>
</evidence>
<dbReference type="STRING" id="38654.A0A3Q0H0C0"/>
<dbReference type="InterPro" id="IPR001932">
    <property type="entry name" value="PPM-type_phosphatase-like_dom"/>
</dbReference>
<dbReference type="GeneID" id="102381318"/>
<reference evidence="3" key="1">
    <citation type="submission" date="2025-08" db="UniProtKB">
        <authorList>
            <consortium name="RefSeq"/>
        </authorList>
    </citation>
    <scope>IDENTIFICATION</scope>
</reference>
<dbReference type="KEGG" id="asn:102381318"/>
<dbReference type="GO" id="GO:0005739">
    <property type="term" value="C:mitochondrion"/>
    <property type="evidence" value="ECO:0007669"/>
    <property type="project" value="TreeGrafter"/>
</dbReference>
<dbReference type="PROSITE" id="PS51746">
    <property type="entry name" value="PPM_2"/>
    <property type="match status" value="1"/>
</dbReference>
<dbReference type="Gene3D" id="3.60.40.10">
    <property type="entry name" value="PPM-type phosphatase domain"/>
    <property type="match status" value="1"/>
</dbReference>
<organism evidence="2 3">
    <name type="scientific">Alligator sinensis</name>
    <name type="common">Chinese alligator</name>
    <dbReference type="NCBI Taxonomy" id="38654"/>
    <lineage>
        <taxon>Eukaryota</taxon>
        <taxon>Metazoa</taxon>
        <taxon>Chordata</taxon>
        <taxon>Craniata</taxon>
        <taxon>Vertebrata</taxon>
        <taxon>Euteleostomi</taxon>
        <taxon>Archelosauria</taxon>
        <taxon>Archosauria</taxon>
        <taxon>Crocodylia</taxon>
        <taxon>Alligatoridae</taxon>
        <taxon>Alligatorinae</taxon>
        <taxon>Alligator</taxon>
    </lineage>
</organism>
<dbReference type="SUPFAM" id="SSF81606">
    <property type="entry name" value="PP2C-like"/>
    <property type="match status" value="1"/>
</dbReference>
<gene>
    <name evidence="3" type="primary">PPM1M</name>
</gene>
<dbReference type="InterPro" id="IPR036457">
    <property type="entry name" value="PPM-type-like_dom_sf"/>
</dbReference>
<dbReference type="GO" id="GO:0004741">
    <property type="term" value="F:[pyruvate dehydrogenase (acetyl-transferring)]-phosphatase activity"/>
    <property type="evidence" value="ECO:0007669"/>
    <property type="project" value="TreeGrafter"/>
</dbReference>
<dbReference type="Proteomes" id="UP000189705">
    <property type="component" value="Unplaced"/>
</dbReference>
<keyword evidence="2" id="KW-1185">Reference proteome</keyword>
<evidence type="ECO:0000313" key="2">
    <source>
        <dbReference type="Proteomes" id="UP000189705"/>
    </source>
</evidence>
<protein>
    <submittedName>
        <fullName evidence="3">Protein phosphatase 1M isoform X1</fullName>
    </submittedName>
</protein>
<sequence>MSSNWLKKHPLRSRSMVKQLKPDSLRQGEELQQAQAPASPMLPYRRPKFLHGVQSVKEPGKRPIYCPARDRLLPWKTGYAEVINVEKSEFNEDQATCCKISMRRRETSLEENQEWLSLCSNQYLTGYYWAIFDGHGGPEAAIIASNYLHYCIKQKLEEVVEGIIKAHPPMHLKGCCICNSDPLFVEEKQICQEDVIIGALENAFQECDEMIGQEMKATNQAAGCTALAVLYLQGKLFVANAGDSRAVLVQKHSIMALSSEFTPETERQRIQHLAFLNPKLLADEFTRFEFPRRLKRGDVGHKVLYRDYFMAGWGYKTVEKDDLKYPLIHGHGKQTRLLGTLAVSRGLGDHQLKVTDTNVKVKPFLSCIPKVNVLDFALNDVKEDDVLVLATDGLWEILSNEEVAQIVRSFLEDNKMDLYRFSELAKCLVQKARGMRNGHQWTLENNNPASYDDISVFVIPLNNRDRES</sequence>
<dbReference type="CDD" id="cd00143">
    <property type="entry name" value="PP2Cc"/>
    <property type="match status" value="1"/>
</dbReference>
<dbReference type="CTD" id="132160"/>
<dbReference type="AlphaFoldDB" id="A0A3Q0H0C0"/>
<dbReference type="RefSeq" id="XP_025065449.1">
    <property type="nucleotide sequence ID" value="XM_025209664.1"/>
</dbReference>
<accession>A0A3Q0H0C0</accession>
<feature type="domain" description="PPM-type phosphatase" evidence="1">
    <location>
        <begin position="106"/>
        <end position="461"/>
    </location>
</feature>
<dbReference type="Pfam" id="PF00481">
    <property type="entry name" value="PP2C"/>
    <property type="match status" value="2"/>
</dbReference>
<dbReference type="InParanoid" id="A0A3Q0H0C0"/>
<dbReference type="PANTHER" id="PTHR13832:SF236">
    <property type="entry name" value="PROTEIN PHOSPHATASE 1M"/>
    <property type="match status" value="1"/>
</dbReference>
<evidence type="ECO:0000259" key="1">
    <source>
        <dbReference type="PROSITE" id="PS51746"/>
    </source>
</evidence>
<dbReference type="PANTHER" id="PTHR13832">
    <property type="entry name" value="PROTEIN PHOSPHATASE 2C"/>
    <property type="match status" value="1"/>
</dbReference>
<name>A0A3Q0H0C0_ALLSI</name>
<dbReference type="SMART" id="SM00332">
    <property type="entry name" value="PP2Cc"/>
    <property type="match status" value="1"/>
</dbReference>